<evidence type="ECO:0000313" key="1">
    <source>
        <dbReference type="EMBL" id="EIW17456.1"/>
    </source>
</evidence>
<evidence type="ECO:0000313" key="2">
    <source>
        <dbReference type="Proteomes" id="UP000004324"/>
    </source>
</evidence>
<protein>
    <submittedName>
        <fullName evidence="1">Uncharacterized protein</fullName>
    </submittedName>
</protein>
<proteinExistence type="predicted"/>
<sequence>MGKVSPKSSYKNIKTAEKSTKFFIDKQAPRKPVKK</sequence>
<reference evidence="1 2" key="1">
    <citation type="journal article" date="2012" name="J. Bacteriol.">
        <title>Draft Genome Sequences for Two Metal-Reducing Pelosinus fermentans Strains Isolated from a Cr(VI)-Contaminated Site and for Type Strain R7.</title>
        <authorList>
            <person name="Brown S.D."/>
            <person name="Podar M."/>
            <person name="Klingeman D.M."/>
            <person name="Johnson C.M."/>
            <person name="Yang Z.K."/>
            <person name="Utturkar S.M."/>
            <person name="Land M.L."/>
            <person name="Mosher J.J."/>
            <person name="Hurt R.A.Jr."/>
            <person name="Phelps T.J."/>
            <person name="Palumbo A.V."/>
            <person name="Arkin A.P."/>
            <person name="Hazen T.C."/>
            <person name="Elias D.A."/>
        </authorList>
    </citation>
    <scope>NUCLEOTIDE SEQUENCE [LARGE SCALE GENOMIC DNA]</scope>
    <source>
        <strain evidence="1 2">B4</strain>
    </source>
</reference>
<dbReference type="EMBL" id="AKVJ01000030">
    <property type="protein sequence ID" value="EIW17456.1"/>
    <property type="molecule type" value="Genomic_DNA"/>
</dbReference>
<organism evidence="1 2">
    <name type="scientific">Pelosinus fermentans B4</name>
    <dbReference type="NCBI Taxonomy" id="1149862"/>
    <lineage>
        <taxon>Bacteria</taxon>
        <taxon>Bacillati</taxon>
        <taxon>Bacillota</taxon>
        <taxon>Negativicutes</taxon>
        <taxon>Selenomonadales</taxon>
        <taxon>Sporomusaceae</taxon>
        <taxon>Pelosinus</taxon>
    </lineage>
</organism>
<dbReference type="AlphaFoldDB" id="I9LAW7"/>
<accession>I9LAW7</accession>
<comment type="caution">
    <text evidence="1">The sequence shown here is derived from an EMBL/GenBank/DDBJ whole genome shotgun (WGS) entry which is preliminary data.</text>
</comment>
<dbReference type="Proteomes" id="UP000004324">
    <property type="component" value="Unassembled WGS sequence"/>
</dbReference>
<name>I9LAW7_9FIRM</name>
<gene>
    <name evidence="1" type="ORF">FB4_4205</name>
</gene>
<keyword evidence="2" id="KW-1185">Reference proteome</keyword>